<dbReference type="AlphaFoldDB" id="I3Y937"/>
<gene>
    <name evidence="1" type="ordered locus">Thivi_1504</name>
</gene>
<evidence type="ECO:0000313" key="1">
    <source>
        <dbReference type="EMBL" id="AFL73505.1"/>
    </source>
</evidence>
<proteinExistence type="predicted"/>
<reference evidence="1 2" key="1">
    <citation type="submission" date="2012-06" db="EMBL/GenBank/DDBJ databases">
        <title>Complete sequence of Thiocystis violascens DSM 198.</title>
        <authorList>
            <consortium name="US DOE Joint Genome Institute"/>
            <person name="Lucas S."/>
            <person name="Han J."/>
            <person name="Lapidus A."/>
            <person name="Cheng J.-F."/>
            <person name="Goodwin L."/>
            <person name="Pitluck S."/>
            <person name="Peters L."/>
            <person name="Ovchinnikova G."/>
            <person name="Teshima H."/>
            <person name="Detter J.C."/>
            <person name="Han C."/>
            <person name="Tapia R."/>
            <person name="Land M."/>
            <person name="Hauser L."/>
            <person name="Kyrpides N."/>
            <person name="Ivanova N."/>
            <person name="Pagani I."/>
            <person name="Vogl K."/>
            <person name="Liu Z."/>
            <person name="Frigaard N.-U."/>
            <person name="Bryant D."/>
            <person name="Woyke T."/>
        </authorList>
    </citation>
    <scope>NUCLEOTIDE SEQUENCE [LARGE SCALE GENOMIC DNA]</scope>
    <source>
        <strain evidence="2">ATCC 17096 / DSM 198 / 6111</strain>
    </source>
</reference>
<protein>
    <submittedName>
        <fullName evidence="1">Uncharacterized protein</fullName>
    </submittedName>
</protein>
<name>I3Y937_THIV6</name>
<dbReference type="STRING" id="765911.Thivi_1504"/>
<dbReference type="EMBL" id="CP003154">
    <property type="protein sequence ID" value="AFL73505.1"/>
    <property type="molecule type" value="Genomic_DNA"/>
</dbReference>
<evidence type="ECO:0000313" key="2">
    <source>
        <dbReference type="Proteomes" id="UP000006062"/>
    </source>
</evidence>
<dbReference type="KEGG" id="tvi:Thivi_1504"/>
<dbReference type="OrthoDB" id="574262at2"/>
<accession>I3Y937</accession>
<dbReference type="Proteomes" id="UP000006062">
    <property type="component" value="Chromosome"/>
</dbReference>
<dbReference type="eggNOG" id="ENOG5033KHG">
    <property type="taxonomic scope" value="Bacteria"/>
</dbReference>
<dbReference type="HOGENOM" id="CLU_2721055_0_0_6"/>
<keyword evidence="2" id="KW-1185">Reference proteome</keyword>
<sequence>MPNITLNAHFDGQSIILDEPFQLPRNARLLVTVMPPSMDAEREPWADLAGTGLAHAYGDDEPEYALTDVRRT</sequence>
<organism evidence="1 2">
    <name type="scientific">Thiocystis violascens (strain ATCC 17096 / DSM 198 / 6111)</name>
    <name type="common">Chromatium violascens</name>
    <dbReference type="NCBI Taxonomy" id="765911"/>
    <lineage>
        <taxon>Bacteria</taxon>
        <taxon>Pseudomonadati</taxon>
        <taxon>Pseudomonadota</taxon>
        <taxon>Gammaproteobacteria</taxon>
        <taxon>Chromatiales</taxon>
        <taxon>Chromatiaceae</taxon>
        <taxon>Thiocystis</taxon>
    </lineage>
</organism>